<evidence type="ECO:0000259" key="2">
    <source>
        <dbReference type="Pfam" id="PF07919"/>
    </source>
</evidence>
<name>A0A6A6Q2P3_9PEZI</name>
<reference evidence="4" key="1">
    <citation type="journal article" date="2020" name="Stud. Mycol.">
        <title>101 Dothideomycetes genomes: a test case for predicting lifestyles and emergence of pathogens.</title>
        <authorList>
            <person name="Haridas S."/>
            <person name="Albert R."/>
            <person name="Binder M."/>
            <person name="Bloem J."/>
            <person name="Labutti K."/>
            <person name="Salamov A."/>
            <person name="Andreopoulos B."/>
            <person name="Baker S."/>
            <person name="Barry K."/>
            <person name="Bills G."/>
            <person name="Bluhm B."/>
            <person name="Cannon C."/>
            <person name="Castanera R."/>
            <person name="Culley D."/>
            <person name="Daum C."/>
            <person name="Ezra D."/>
            <person name="Gonzalez J."/>
            <person name="Henrissat B."/>
            <person name="Kuo A."/>
            <person name="Liang C."/>
            <person name="Lipzen A."/>
            <person name="Lutzoni F."/>
            <person name="Magnuson J."/>
            <person name="Mondo S."/>
            <person name="Nolan M."/>
            <person name="Ohm R."/>
            <person name="Pangilinan J."/>
            <person name="Park H.-J."/>
            <person name="Ramirez L."/>
            <person name="Alfaro M."/>
            <person name="Sun H."/>
            <person name="Tritt A."/>
            <person name="Yoshinaga Y."/>
            <person name="Zwiers L.-H."/>
            <person name="Turgeon B."/>
            <person name="Goodwin S."/>
            <person name="Spatafora J."/>
            <person name="Crous P."/>
            <person name="Grigoriev I."/>
        </authorList>
    </citation>
    <scope>NUCLEOTIDE SEQUENCE</scope>
    <source>
        <strain evidence="4">CBS 113389</strain>
    </source>
</reference>
<dbReference type="EMBL" id="MU001632">
    <property type="protein sequence ID" value="KAF2486798.1"/>
    <property type="molecule type" value="Genomic_DNA"/>
</dbReference>
<keyword evidence="5" id="KW-1185">Reference proteome</keyword>
<evidence type="ECO:0000313" key="5">
    <source>
        <dbReference type="Proteomes" id="UP000799767"/>
    </source>
</evidence>
<dbReference type="Pfam" id="PF11817">
    <property type="entry name" value="Foie-gras_1"/>
    <property type="match status" value="1"/>
</dbReference>
<dbReference type="GeneID" id="54471750"/>
<dbReference type="Proteomes" id="UP000799767">
    <property type="component" value="Unassembled WGS sequence"/>
</dbReference>
<proteinExistence type="predicted"/>
<dbReference type="RefSeq" id="XP_033593367.1">
    <property type="nucleotide sequence ID" value="XM_033730748.1"/>
</dbReference>
<feature type="compositionally biased region" description="Polar residues" evidence="1">
    <location>
        <begin position="107"/>
        <end position="120"/>
    </location>
</feature>
<dbReference type="PANTHER" id="PTHR14374">
    <property type="entry name" value="FOIE GRAS"/>
    <property type="match status" value="1"/>
</dbReference>
<organism evidence="4 5">
    <name type="scientific">Neohortaea acidophila</name>
    <dbReference type="NCBI Taxonomy" id="245834"/>
    <lineage>
        <taxon>Eukaryota</taxon>
        <taxon>Fungi</taxon>
        <taxon>Dikarya</taxon>
        <taxon>Ascomycota</taxon>
        <taxon>Pezizomycotina</taxon>
        <taxon>Dothideomycetes</taxon>
        <taxon>Dothideomycetidae</taxon>
        <taxon>Mycosphaerellales</taxon>
        <taxon>Teratosphaeriaceae</taxon>
        <taxon>Neohortaea</taxon>
    </lineage>
</organism>
<evidence type="ECO:0000313" key="4">
    <source>
        <dbReference type="EMBL" id="KAF2486798.1"/>
    </source>
</evidence>
<feature type="region of interest" description="Disordered" evidence="1">
    <location>
        <begin position="98"/>
        <end position="131"/>
    </location>
</feature>
<dbReference type="OrthoDB" id="6278596at2759"/>
<dbReference type="InterPro" id="IPR012880">
    <property type="entry name" value="Gryzun"/>
</dbReference>
<dbReference type="PANTHER" id="PTHR14374:SF0">
    <property type="entry name" value="TRAFFICKING PROTEIN PARTICLE COMPLEX SUBUNIT 11"/>
    <property type="match status" value="1"/>
</dbReference>
<feature type="domain" description="Gryzun putative trafficking through Golgi" evidence="2">
    <location>
        <begin position="661"/>
        <end position="1214"/>
    </location>
</feature>
<evidence type="ECO:0000256" key="1">
    <source>
        <dbReference type="SAM" id="MobiDB-lite"/>
    </source>
</evidence>
<dbReference type="Pfam" id="PF07919">
    <property type="entry name" value="Gryzun"/>
    <property type="match status" value="1"/>
</dbReference>
<evidence type="ECO:0000259" key="3">
    <source>
        <dbReference type="Pfam" id="PF11817"/>
    </source>
</evidence>
<gene>
    <name evidence="4" type="ORF">BDY17DRAFT_246689</name>
</gene>
<sequence>MEALPSDAVEHELPLVLLSGLGEPATKEATSPGPLSRESGTRLQISCPECKAEVAQSLLQQFMLLDGSTEAWNASALPGPGGKLYYRMKAIGRTYPLPPRKAAPVAQPTSPDNNSISPPRSTDLHSPLSPLSPGSPIFPDGAFTPLWFAKYQRHVPALIIAFFDISALDHSNDEQIKGDINAVRASLARSGYKSKFAAVLLADRSMAQSPELEERVAYIRRATGLDSRSGLIFMPPPSSPQELSTFVQGVMRTLQPICIELYRDLTKHARRKKTRVPPGSSLASPVGSATHALSTPGWNVRYEVKLGVFAEFRQEMDVAERHFSAALDELFSADGILELTPIWSPRWNEARLLADIVALRVVRCLLWNSATTAAAQAWGSYRLRTRSLVERRGKGTQTYSWAAWETRWARTMAQLIVRADFEDLKPTPGQDPDGRQARKWQIYAGPEKPATASEGIQPYHNLHHPGFWLRMASKSSRFRRAKALDIPEDDRLPPGQSPASAVVNRAENHDFYLVPEPHEECPLSESNTFDHTSEYAELVKEAQEHFRLASQPRMIELLTLGTARSLMDVDRYQEASDLLTGLLDQSTWRQDGWQDLLTDALLLAYQCASHLQLAETLVSTVYELFGCRLALPPSIPRDLSQALTELSRSSDQPISLQFENGRRQSPLEMRFAFVDKETCVGERMGCQLAVSSCMGGDAAVATLASITLSFDNGRAVRIVHDPSSQTSEDDMVPLTEDSNVTEGIPEMKTNLTFKASERRLFNFALSFKESGAVRLSQITFAIEGEKFAITHSFTDQALLQVDSVFVQAGPALVKRHLRDAEPTVVNITPKPPKVQILVSGLKKHNYVDETLRVAVRIVNHEGKAVKGSIISRDKSEAALPLKVHWQHSSSENGLTTDLPDLEPEASHETTLIIRAPQDPAKAVVEISADYTLATDATPIQKAISLDFNFIAPLEAMFDFGPRLHADAWPSYFDAERARTSDSPGGIPQLWELTTRLHSIAADTIVVHGAELSVERIIGDSHLSVSSHGADKKSIKPGETTPCSFELFSQKNSLDDRLPTSIESTVEVTWSRDEEGTDRVTTQIPAPRLTIPVSEPRVLCTVTPADASPAVLSYYIENPSTHFLTFVVTMEASEDFAFSGPKYQAISLAPLSRQQVEYRIVLHEREDVKGSEGDGGRWIWPVLQIVDSYYQKTLRVLPGGKNVKYDERQNVGVWISGGGGGGG</sequence>
<dbReference type="AlphaFoldDB" id="A0A6A6Q2P3"/>
<feature type="domain" description="Trafficking protein particle complex subunit 11" evidence="3">
    <location>
        <begin position="346"/>
        <end position="625"/>
    </location>
</feature>
<accession>A0A6A6Q2P3</accession>
<dbReference type="InterPro" id="IPR021773">
    <property type="entry name" value="TPC11"/>
</dbReference>
<protein>
    <submittedName>
        <fullName evidence="4">Gryzun, putative trafficking through golgi-domain-containing protein</fullName>
    </submittedName>
</protein>